<dbReference type="InterPro" id="IPR050510">
    <property type="entry name" value="Cation_transp_ATPase_P-type"/>
</dbReference>
<dbReference type="GO" id="GO:1902600">
    <property type="term" value="P:proton transmembrane transport"/>
    <property type="evidence" value="ECO:0007669"/>
    <property type="project" value="TreeGrafter"/>
</dbReference>
<dbReference type="GO" id="GO:0019829">
    <property type="term" value="F:ATPase-coupled monoatomic cation transmembrane transporter activity"/>
    <property type="evidence" value="ECO:0007669"/>
    <property type="project" value="TreeGrafter"/>
</dbReference>
<keyword evidence="7" id="KW-1185">Reference proteome</keyword>
<keyword evidence="2" id="KW-1003">Cell membrane</keyword>
<dbReference type="InterPro" id="IPR023298">
    <property type="entry name" value="ATPase_P-typ_TM_dom_sf"/>
</dbReference>
<dbReference type="Pfam" id="PF00690">
    <property type="entry name" value="Cation_ATPase_N"/>
    <property type="match status" value="1"/>
</dbReference>
<dbReference type="SUPFAM" id="SSF81653">
    <property type="entry name" value="Calcium ATPase, transduction domain A"/>
    <property type="match status" value="1"/>
</dbReference>
<dbReference type="InterPro" id="IPR004014">
    <property type="entry name" value="ATPase_P-typ_cation-transptr_N"/>
</dbReference>
<dbReference type="AlphaFoldDB" id="A0A7M5V1J5"/>
<evidence type="ECO:0000256" key="1">
    <source>
        <dbReference type="ARBA" id="ARBA00004651"/>
    </source>
</evidence>
<dbReference type="PANTHER" id="PTHR43294:SF21">
    <property type="entry name" value="CATION TRANSPORTING ATPASE"/>
    <property type="match status" value="1"/>
</dbReference>
<dbReference type="InterPro" id="IPR008250">
    <property type="entry name" value="ATPase_P-typ_transduc_dom_A_sf"/>
</dbReference>
<dbReference type="InterPro" id="IPR059000">
    <property type="entry name" value="ATPase_P-type_domA"/>
</dbReference>
<dbReference type="OrthoDB" id="3352408at2759"/>
<protein>
    <submittedName>
        <fullName evidence="6">Uncharacterized protein</fullName>
    </submittedName>
</protein>
<reference evidence="6" key="1">
    <citation type="submission" date="2021-01" db="UniProtKB">
        <authorList>
            <consortium name="EnsemblMetazoa"/>
        </authorList>
    </citation>
    <scope>IDENTIFICATION</scope>
</reference>
<dbReference type="Proteomes" id="UP000594262">
    <property type="component" value="Unplaced"/>
</dbReference>
<accession>A0A7M5V1J5</accession>
<proteinExistence type="predicted"/>
<evidence type="ECO:0000313" key="6">
    <source>
        <dbReference type="EnsemblMetazoa" id="CLYHEMP007854.1"/>
    </source>
</evidence>
<evidence type="ECO:0000256" key="2">
    <source>
        <dbReference type="ARBA" id="ARBA00022475"/>
    </source>
</evidence>
<evidence type="ECO:0000259" key="5">
    <source>
        <dbReference type="Pfam" id="PF00690"/>
    </source>
</evidence>
<evidence type="ECO:0000259" key="4">
    <source>
        <dbReference type="Pfam" id="PF00122"/>
    </source>
</evidence>
<evidence type="ECO:0000313" key="7">
    <source>
        <dbReference type="Proteomes" id="UP000594262"/>
    </source>
</evidence>
<feature type="region of interest" description="Disordered" evidence="3">
    <location>
        <begin position="18"/>
        <end position="56"/>
    </location>
</feature>
<dbReference type="SUPFAM" id="SSF81665">
    <property type="entry name" value="Calcium ATPase, transmembrane domain M"/>
    <property type="match status" value="1"/>
</dbReference>
<dbReference type="GO" id="GO:0005886">
    <property type="term" value="C:plasma membrane"/>
    <property type="evidence" value="ECO:0007669"/>
    <property type="project" value="UniProtKB-SubCell"/>
</dbReference>
<feature type="domain" description="P-type ATPase A" evidence="4">
    <location>
        <begin position="138"/>
        <end position="243"/>
    </location>
</feature>
<dbReference type="Gene3D" id="2.70.150.10">
    <property type="entry name" value="Calcium-transporting ATPase, cytoplasmic transduction domain A"/>
    <property type="match status" value="1"/>
</dbReference>
<name>A0A7M5V1J5_9CNID</name>
<sequence length="261" mass="29986">MAKRLSLDLGSRFKRNSLDMTDPTRLKKTSLDMTGSRTKKTSLDLGERSKKTSRGDSPIVLTTITNEHIIPLDVLCERLGTNMDSGMSDNDAKHKLRIIGKNKFERPKRRFMFDFNGFKVQRQDFSKSEWKRIFGHQIPDEVTVYRDSKRKQISGKHLVRGDIIELQKNDIVPADIRIIESCDVIVDNRIITGDFHEVRNHNDMSNDCLRSPNMVFACTRILTGSCLGIVLRTGEETVFGTLKNFAEKVKIEKARRKHSFE</sequence>
<comment type="subcellular location">
    <subcellularLocation>
        <location evidence="1">Cell membrane</location>
        <topology evidence="1">Multi-pass membrane protein</topology>
    </subcellularLocation>
</comment>
<evidence type="ECO:0000256" key="3">
    <source>
        <dbReference type="SAM" id="MobiDB-lite"/>
    </source>
</evidence>
<dbReference type="EnsemblMetazoa" id="CLYHEMT007854.1">
    <property type="protein sequence ID" value="CLYHEMP007854.1"/>
    <property type="gene ID" value="CLYHEMG007854"/>
</dbReference>
<feature type="compositionally biased region" description="Basic and acidic residues" evidence="3">
    <location>
        <begin position="41"/>
        <end position="54"/>
    </location>
</feature>
<keyword evidence="2" id="KW-0472">Membrane</keyword>
<feature type="domain" description="Cation-transporting P-type ATPase N-terminal" evidence="5">
    <location>
        <begin position="68"/>
        <end position="110"/>
    </location>
</feature>
<organism evidence="6 7">
    <name type="scientific">Clytia hemisphaerica</name>
    <dbReference type="NCBI Taxonomy" id="252671"/>
    <lineage>
        <taxon>Eukaryota</taxon>
        <taxon>Metazoa</taxon>
        <taxon>Cnidaria</taxon>
        <taxon>Hydrozoa</taxon>
        <taxon>Hydroidolina</taxon>
        <taxon>Leptothecata</taxon>
        <taxon>Obeliida</taxon>
        <taxon>Clytiidae</taxon>
        <taxon>Clytia</taxon>
    </lineage>
</organism>
<dbReference type="PANTHER" id="PTHR43294">
    <property type="entry name" value="SODIUM/POTASSIUM-TRANSPORTING ATPASE SUBUNIT ALPHA"/>
    <property type="match status" value="1"/>
</dbReference>
<dbReference type="Pfam" id="PF00122">
    <property type="entry name" value="E1-E2_ATPase"/>
    <property type="match status" value="1"/>
</dbReference>